<dbReference type="SUPFAM" id="SSF50952">
    <property type="entry name" value="Soluble quinoprotein glucose dehydrogenase"/>
    <property type="match status" value="1"/>
</dbReference>
<evidence type="ECO:0000313" key="3">
    <source>
        <dbReference type="Proteomes" id="UP000251889"/>
    </source>
</evidence>
<dbReference type="PANTHER" id="PTHR19328">
    <property type="entry name" value="HEDGEHOG-INTERACTING PROTEIN"/>
    <property type="match status" value="1"/>
</dbReference>
<protein>
    <submittedName>
        <fullName evidence="2">PQQ-dependent sugar dehydrogenase</fullName>
    </submittedName>
</protein>
<keyword evidence="3" id="KW-1185">Reference proteome</keyword>
<dbReference type="EMBL" id="QMFY01000002">
    <property type="protein sequence ID" value="RAW02170.1"/>
    <property type="molecule type" value="Genomic_DNA"/>
</dbReference>
<feature type="domain" description="Glucose/Sorbosone dehydrogenase" evidence="1">
    <location>
        <begin position="112"/>
        <end position="427"/>
    </location>
</feature>
<dbReference type="PANTHER" id="PTHR19328:SF13">
    <property type="entry name" value="HIPL1 PROTEIN"/>
    <property type="match status" value="1"/>
</dbReference>
<proteinExistence type="predicted"/>
<evidence type="ECO:0000259" key="1">
    <source>
        <dbReference type="Pfam" id="PF07995"/>
    </source>
</evidence>
<name>A0A364Y8J1_9BACT</name>
<dbReference type="Proteomes" id="UP000251889">
    <property type="component" value="Unassembled WGS sequence"/>
</dbReference>
<comment type="caution">
    <text evidence="2">The sequence shown here is derived from an EMBL/GenBank/DDBJ whole genome shotgun (WGS) entry which is preliminary data.</text>
</comment>
<dbReference type="Pfam" id="PF07995">
    <property type="entry name" value="GSDH"/>
    <property type="match status" value="1"/>
</dbReference>
<dbReference type="InterPro" id="IPR011041">
    <property type="entry name" value="Quinoprot_gluc/sorb_DH_b-prop"/>
</dbReference>
<dbReference type="InterPro" id="IPR012938">
    <property type="entry name" value="Glc/Sorbosone_DH"/>
</dbReference>
<evidence type="ECO:0000313" key="2">
    <source>
        <dbReference type="EMBL" id="RAW02170.1"/>
    </source>
</evidence>
<reference evidence="2 3" key="1">
    <citation type="submission" date="2018-06" db="EMBL/GenBank/DDBJ databases">
        <title>Chryseolinea flavus sp. nov., a member of the phylum Bacteroidetes isolated from soil.</title>
        <authorList>
            <person name="Li Y."/>
            <person name="Wang J."/>
        </authorList>
    </citation>
    <scope>NUCLEOTIDE SEQUENCE [LARGE SCALE GENOMIC DNA]</scope>
    <source>
        <strain evidence="2 3">SDU1-6</strain>
    </source>
</reference>
<accession>A0A364Y8J1</accession>
<dbReference type="InterPro" id="IPR011042">
    <property type="entry name" value="6-blade_b-propeller_TolB-like"/>
</dbReference>
<sequence>MFTHSDAVGFQSCLNSKVAKEHARDVSTFFDDLFMYSPTTMALNYRWYRRLRCSCSKSIKYTRMKNILKRLKYPCALILFAFAISACDDWFDDDDDDHDDTKNIGRTFAKGLDTPWEMQFAPDGSLFLSQRPGIISIVDASGNAKPWLRLDSVVEEVGESGLFGIALDPDYQSNHYVYFGYTYASQISPIELTNKIVRYKNDDGKPVFDKVLLDNIRGNHLHNVGAFEFGPDEMLYVTVGEVFAPALAQDKSSLNGKILRMTRDGGVPDDNPIAGSYIFSLGHRNPQGLAFQPGTGNLFSTEHGPSEQQGCCMDEINLIQAGHNYGWPLIRGSQQQAGLETPVYHSGDTTTWAPTGGIFLVHGEWKGSMLFTGLRGQALYRVVFKSDDATQIDKVERYLYRALGRLRNVAEGPDGKIYVAVSNQDGRGDPLTIDDRIVVFDQKEVRQYAD</sequence>
<dbReference type="AlphaFoldDB" id="A0A364Y8J1"/>
<dbReference type="Gene3D" id="2.120.10.30">
    <property type="entry name" value="TolB, C-terminal domain"/>
    <property type="match status" value="1"/>
</dbReference>
<gene>
    <name evidence="2" type="ORF">DQQ10_06385</name>
</gene>
<organism evidence="2 3">
    <name type="scientific">Pseudochryseolinea flava</name>
    <dbReference type="NCBI Taxonomy" id="2059302"/>
    <lineage>
        <taxon>Bacteria</taxon>
        <taxon>Pseudomonadati</taxon>
        <taxon>Bacteroidota</taxon>
        <taxon>Cytophagia</taxon>
        <taxon>Cytophagales</taxon>
        <taxon>Fulvivirgaceae</taxon>
        <taxon>Pseudochryseolinea</taxon>
    </lineage>
</organism>